<dbReference type="SUPFAM" id="SSF53955">
    <property type="entry name" value="Lysozyme-like"/>
    <property type="match status" value="1"/>
</dbReference>
<proteinExistence type="predicted"/>
<keyword evidence="3" id="KW-1185">Reference proteome</keyword>
<dbReference type="EMBL" id="CP068047">
    <property type="protein sequence ID" value="QQR36805.1"/>
    <property type="molecule type" value="Genomic_DNA"/>
</dbReference>
<accession>A0ABX7C2B4</accession>
<name>A0ABX7C2B4_9HYPH</name>
<dbReference type="PANTHER" id="PTHR34408">
    <property type="entry name" value="FAMILY PROTEIN, PUTATIVE-RELATED"/>
    <property type="match status" value="1"/>
</dbReference>
<dbReference type="RefSeq" id="WP_201659458.1">
    <property type="nucleotide sequence ID" value="NZ_CP068047.1"/>
</dbReference>
<dbReference type="InterPro" id="IPR052354">
    <property type="entry name" value="Cell_Wall_Dynamics_Protein"/>
</dbReference>
<protein>
    <submittedName>
        <fullName evidence="2">Peptidoglycan-binding protein</fullName>
    </submittedName>
</protein>
<reference evidence="2 3" key="1">
    <citation type="submission" date="2021-01" db="EMBL/GenBank/DDBJ databases">
        <title>Genome seq and assembly of Devosia sp. G19.</title>
        <authorList>
            <person name="Chhetri G."/>
        </authorList>
    </citation>
    <scope>NUCLEOTIDE SEQUENCE [LARGE SCALE GENOMIC DNA]</scope>
    <source>
        <strain evidence="2 3">G19</strain>
    </source>
</reference>
<evidence type="ECO:0000313" key="3">
    <source>
        <dbReference type="Proteomes" id="UP000595460"/>
    </source>
</evidence>
<gene>
    <name evidence="2" type="ORF">JI749_04005</name>
</gene>
<dbReference type="Gene3D" id="1.10.530.10">
    <property type="match status" value="1"/>
</dbReference>
<dbReference type="SUPFAM" id="SSF47090">
    <property type="entry name" value="PGBD-like"/>
    <property type="match status" value="1"/>
</dbReference>
<dbReference type="Gene3D" id="1.10.101.10">
    <property type="entry name" value="PGBD-like superfamily/PGBD"/>
    <property type="match status" value="1"/>
</dbReference>
<feature type="domain" description="Peptidoglycan binding-like" evidence="1">
    <location>
        <begin position="223"/>
        <end position="275"/>
    </location>
</feature>
<dbReference type="PANTHER" id="PTHR34408:SF1">
    <property type="entry name" value="GLYCOSYL HYDROLASE FAMILY 19 DOMAIN-CONTAINING PROTEIN HI_1415"/>
    <property type="match status" value="1"/>
</dbReference>
<dbReference type="Proteomes" id="UP000595460">
    <property type="component" value="Chromosome"/>
</dbReference>
<evidence type="ECO:0000313" key="2">
    <source>
        <dbReference type="EMBL" id="QQR36805.1"/>
    </source>
</evidence>
<organism evidence="2 3">
    <name type="scientific">Devosia oryziradicis</name>
    <dbReference type="NCBI Taxonomy" id="2801335"/>
    <lineage>
        <taxon>Bacteria</taxon>
        <taxon>Pseudomonadati</taxon>
        <taxon>Pseudomonadota</taxon>
        <taxon>Alphaproteobacteria</taxon>
        <taxon>Hyphomicrobiales</taxon>
        <taxon>Devosiaceae</taxon>
        <taxon>Devosia</taxon>
    </lineage>
</organism>
<dbReference type="InterPro" id="IPR036366">
    <property type="entry name" value="PGBDSf"/>
</dbReference>
<dbReference type="InterPro" id="IPR036365">
    <property type="entry name" value="PGBD-like_sf"/>
</dbReference>
<evidence type="ECO:0000259" key="1">
    <source>
        <dbReference type="Pfam" id="PF01471"/>
    </source>
</evidence>
<dbReference type="InterPro" id="IPR002477">
    <property type="entry name" value="Peptidoglycan-bd-like"/>
</dbReference>
<sequence length="277" mass="29799">MLSTDLLAQLYPSASQQSIDAFAAQAPALLAAFEISKTQNRLHFFLAQIGHESGGLKIREENLNYTGPRMMVVWPSRFKKLSDTNGLAGNPRALANNVYGGRMGNTKPDDGWTYRGRGYIQITGRDGYRQVGAIAQLPLETQPDLALDPEHALRVACAFWTWKKLNPKCDAGDFTGVTKGINGGTTGLQDRFNWLAKVQSLVAWPLSAADAATAPMSLSIARLKSVQIKLAGLGYYAGSINGIFGSKSRAALKAYQADNGLPPNGQFTAATLQHLGA</sequence>
<dbReference type="InterPro" id="IPR023346">
    <property type="entry name" value="Lysozyme-like_dom_sf"/>
</dbReference>
<dbReference type="Pfam" id="PF01471">
    <property type="entry name" value="PG_binding_1"/>
    <property type="match status" value="1"/>
</dbReference>